<evidence type="ECO:0000313" key="14">
    <source>
        <dbReference type="EMBL" id="OGD85748.1"/>
    </source>
</evidence>
<dbReference type="PRINTS" id="PR00303">
    <property type="entry name" value="SECYTRNLCASE"/>
</dbReference>
<dbReference type="FunFam" id="1.10.3370.10:FF:000001">
    <property type="entry name" value="Preprotein translocase subunit SecY"/>
    <property type="match status" value="1"/>
</dbReference>
<dbReference type="NCBIfam" id="TIGR00967">
    <property type="entry name" value="3a0501s007"/>
    <property type="match status" value="1"/>
</dbReference>
<feature type="transmembrane region" description="Helical" evidence="10">
    <location>
        <begin position="116"/>
        <end position="133"/>
    </location>
</feature>
<keyword evidence="8 10" id="KW-0472">Membrane</keyword>
<evidence type="ECO:0000256" key="12">
    <source>
        <dbReference type="RuleBase" id="RU003484"/>
    </source>
</evidence>
<accession>A0A1F5G1M4</accession>
<evidence type="ECO:0000256" key="3">
    <source>
        <dbReference type="ARBA" id="ARBA00022448"/>
    </source>
</evidence>
<evidence type="ECO:0000256" key="13">
    <source>
        <dbReference type="RuleBase" id="RU004349"/>
    </source>
</evidence>
<feature type="transmembrane region" description="Helical" evidence="10">
    <location>
        <begin position="310"/>
        <end position="329"/>
    </location>
</feature>
<gene>
    <name evidence="10" type="primary">secY</name>
    <name evidence="14" type="ORF">A2Z23_01550</name>
</gene>
<dbReference type="InterPro" id="IPR023201">
    <property type="entry name" value="SecY_dom_sf"/>
</dbReference>
<feature type="transmembrane region" description="Helical" evidence="10">
    <location>
        <begin position="364"/>
        <end position="382"/>
    </location>
</feature>
<comment type="similarity">
    <text evidence="2 10 13">Belongs to the SecY/SEC61-alpha family.</text>
</comment>
<feature type="transmembrane region" description="Helical" evidence="10">
    <location>
        <begin position="388"/>
        <end position="409"/>
    </location>
</feature>
<dbReference type="GO" id="GO:0065002">
    <property type="term" value="P:intracellular protein transmembrane transport"/>
    <property type="evidence" value="ECO:0007669"/>
    <property type="project" value="UniProtKB-UniRule"/>
</dbReference>
<dbReference type="PIRSF" id="PIRSF004557">
    <property type="entry name" value="SecY"/>
    <property type="match status" value="1"/>
</dbReference>
<reference evidence="14 15" key="1">
    <citation type="journal article" date="2016" name="Nat. Commun.">
        <title>Thousands of microbial genomes shed light on interconnected biogeochemical processes in an aquifer system.</title>
        <authorList>
            <person name="Anantharaman K."/>
            <person name="Brown C.T."/>
            <person name="Hug L.A."/>
            <person name="Sharon I."/>
            <person name="Castelle C.J."/>
            <person name="Probst A.J."/>
            <person name="Thomas B.C."/>
            <person name="Singh A."/>
            <person name="Wilkins M.J."/>
            <person name="Karaoz U."/>
            <person name="Brodie E.L."/>
            <person name="Williams K.H."/>
            <person name="Hubbard S.S."/>
            <person name="Banfield J.F."/>
        </authorList>
    </citation>
    <scope>NUCLEOTIDE SEQUENCE [LARGE SCALE GENOMIC DNA]</scope>
</reference>
<keyword evidence="6 10" id="KW-1133">Transmembrane helix</keyword>
<name>A0A1F5G1M4_9BACT</name>
<evidence type="ECO:0000256" key="2">
    <source>
        <dbReference type="ARBA" id="ARBA00005751"/>
    </source>
</evidence>
<evidence type="ECO:0000256" key="5">
    <source>
        <dbReference type="ARBA" id="ARBA00022927"/>
    </source>
</evidence>
<dbReference type="HAMAP" id="MF_01465">
    <property type="entry name" value="SecY"/>
    <property type="match status" value="1"/>
</dbReference>
<evidence type="ECO:0000256" key="9">
    <source>
        <dbReference type="ARBA" id="ARBA00039733"/>
    </source>
</evidence>
<dbReference type="PROSITE" id="PS00755">
    <property type="entry name" value="SECY_1"/>
    <property type="match status" value="1"/>
</dbReference>
<organism evidence="14 15">
    <name type="scientific">Candidatus Curtissbacteria bacterium RBG_16_39_7</name>
    <dbReference type="NCBI Taxonomy" id="1797707"/>
    <lineage>
        <taxon>Bacteria</taxon>
        <taxon>Candidatus Curtissiibacteriota</taxon>
    </lineage>
</organism>
<keyword evidence="7 10" id="KW-0811">Translocation</keyword>
<dbReference type="PROSITE" id="PS00756">
    <property type="entry name" value="SECY_2"/>
    <property type="match status" value="1"/>
</dbReference>
<evidence type="ECO:0000256" key="11">
    <source>
        <dbReference type="RuleBase" id="RU000537"/>
    </source>
</evidence>
<feature type="transmembrane region" description="Helical" evidence="10">
    <location>
        <begin position="177"/>
        <end position="198"/>
    </location>
</feature>
<dbReference type="SUPFAM" id="SSF103491">
    <property type="entry name" value="Preprotein translocase SecY subunit"/>
    <property type="match status" value="1"/>
</dbReference>
<dbReference type="InterPro" id="IPR002208">
    <property type="entry name" value="SecY/SEC61-alpha"/>
</dbReference>
<feature type="transmembrane region" description="Helical" evidence="10">
    <location>
        <begin position="53"/>
        <end position="71"/>
    </location>
</feature>
<evidence type="ECO:0000256" key="1">
    <source>
        <dbReference type="ARBA" id="ARBA00004141"/>
    </source>
</evidence>
<keyword evidence="5 10" id="KW-0653">Protein transport</keyword>
<proteinExistence type="inferred from homology"/>
<keyword evidence="10" id="KW-1003">Cell membrane</keyword>
<dbReference type="AlphaFoldDB" id="A0A1F5G1M4"/>
<evidence type="ECO:0000256" key="7">
    <source>
        <dbReference type="ARBA" id="ARBA00023010"/>
    </source>
</evidence>
<comment type="subcellular location">
    <subcellularLocation>
        <location evidence="10">Cell membrane</location>
        <topology evidence="10">Multi-pass membrane protein</topology>
    </subcellularLocation>
    <subcellularLocation>
        <location evidence="1 12">Membrane</location>
        <topology evidence="1 12">Multi-pass membrane protein</topology>
    </subcellularLocation>
</comment>
<keyword evidence="3 10" id="KW-0813">Transport</keyword>
<dbReference type="Pfam" id="PF00344">
    <property type="entry name" value="SecY"/>
    <property type="match status" value="1"/>
</dbReference>
<dbReference type="Proteomes" id="UP000176628">
    <property type="component" value="Unassembled WGS sequence"/>
</dbReference>
<comment type="subunit">
    <text evidence="10">Component of the Sec protein translocase complex. Heterotrimer consisting of SecY, SecE and SecG subunits. The heterotrimers can form oligomers, although 1 heterotrimer is thought to be able to translocate proteins. Interacts with the ribosome. Interacts with SecDF, and other proteins may be involved. Interacts with SecA.</text>
</comment>
<dbReference type="GO" id="GO:0006605">
    <property type="term" value="P:protein targeting"/>
    <property type="evidence" value="ECO:0007669"/>
    <property type="project" value="UniProtKB-UniRule"/>
</dbReference>
<comment type="caution">
    <text evidence="14">The sequence shown here is derived from an EMBL/GenBank/DDBJ whole genome shotgun (WGS) entry which is preliminary data.</text>
</comment>
<dbReference type="EMBL" id="MFAV01000046">
    <property type="protein sequence ID" value="OGD85748.1"/>
    <property type="molecule type" value="Genomic_DNA"/>
</dbReference>
<protein>
    <recommendedName>
        <fullName evidence="9 10">Protein translocase subunit SecY</fullName>
    </recommendedName>
</protein>
<comment type="function">
    <text evidence="10 11">The central subunit of the protein translocation channel SecYEG. Consists of two halves formed by TMs 1-5 and 6-10. These two domains form a lateral gate at the front which open onto the bilayer between TMs 2 and 7, and are clamped together by SecE at the back. The channel is closed by both a pore ring composed of hydrophobic SecY resides and a short helix (helix 2A) on the extracellular side of the membrane which forms a plug. The plug probably moves laterally to allow the channel to open. The ring and the pore may move independently.</text>
</comment>
<feature type="transmembrane region" description="Helical" evidence="10">
    <location>
        <begin position="20"/>
        <end position="41"/>
    </location>
</feature>
<keyword evidence="4 10" id="KW-0812">Transmembrane</keyword>
<evidence type="ECO:0000256" key="10">
    <source>
        <dbReference type="HAMAP-Rule" id="MF_01465"/>
    </source>
</evidence>
<dbReference type="Gene3D" id="1.10.3370.10">
    <property type="entry name" value="SecY subunit domain"/>
    <property type="match status" value="1"/>
</dbReference>
<evidence type="ECO:0000256" key="6">
    <source>
        <dbReference type="ARBA" id="ARBA00022989"/>
    </source>
</evidence>
<evidence type="ECO:0000256" key="8">
    <source>
        <dbReference type="ARBA" id="ARBA00023136"/>
    </source>
</evidence>
<evidence type="ECO:0000313" key="15">
    <source>
        <dbReference type="Proteomes" id="UP000176628"/>
    </source>
</evidence>
<feature type="transmembrane region" description="Helical" evidence="10">
    <location>
        <begin position="261"/>
        <end position="282"/>
    </location>
</feature>
<dbReference type="GO" id="GO:0005886">
    <property type="term" value="C:plasma membrane"/>
    <property type="evidence" value="ECO:0007669"/>
    <property type="project" value="UniProtKB-SubCell"/>
</dbReference>
<dbReference type="PANTHER" id="PTHR10906">
    <property type="entry name" value="SECY/SEC61-ALPHA FAMILY MEMBER"/>
    <property type="match status" value="1"/>
</dbReference>
<dbReference type="GO" id="GO:0043952">
    <property type="term" value="P:protein transport by the Sec complex"/>
    <property type="evidence" value="ECO:0007669"/>
    <property type="project" value="UniProtKB-UniRule"/>
</dbReference>
<sequence length="430" mass="47621">MLKPIIQAWKTSDLRGKLLFTLFILIVFRIFAYIPIPGVDLVRLKSFFAENQLLSLLDIFSGGTLANFSVISLGLNPYINASIIMQLLTLVFPALEKLQKEEGEYGREKINQYTRYLTVPLAVLQAFGMYVLLKNQNILPSVSPIALISIVVTMTCGTIFLMWLGELITEKGIGNGISILIFAGIVSRLPISVFQTLSGYQTSQIFNIVVFAVMGILVIVSIVVINEGRRQIAITYAKRVRGGTLYGGQTSYLPIRINTAGVIPIIFAVSLILLPTTFSRFFDASNVQFLRDFSTFLNKSFDPQGLPYNLFYFLLVIGFTYFYTAVIFNPQKISQDIQKYGGFIPGIRPGSSTTAYLGRVLNRITLPGAIFLGLIAIMPSIAQKMTGVTTFLIGGTGILIVVSVILETAKTFESHLLMRSYEGFLEKGRT</sequence>
<dbReference type="InterPro" id="IPR026593">
    <property type="entry name" value="SecY"/>
</dbReference>
<dbReference type="InterPro" id="IPR030659">
    <property type="entry name" value="SecY_CS"/>
</dbReference>
<evidence type="ECO:0000256" key="4">
    <source>
        <dbReference type="ARBA" id="ARBA00022692"/>
    </source>
</evidence>
<feature type="transmembrane region" description="Helical" evidence="10">
    <location>
        <begin position="204"/>
        <end position="225"/>
    </location>
</feature>
<feature type="transmembrane region" description="Helical" evidence="10">
    <location>
        <begin position="145"/>
        <end position="165"/>
    </location>
</feature>